<evidence type="ECO:0000256" key="2">
    <source>
        <dbReference type="PROSITE-ProRule" id="PRU00703"/>
    </source>
</evidence>
<dbReference type="InterPro" id="IPR000944">
    <property type="entry name" value="Tscrpt_reg_Rrf2"/>
</dbReference>
<proteinExistence type="predicted"/>
<evidence type="ECO:0000313" key="4">
    <source>
        <dbReference type="EMBL" id="BBG24607.1"/>
    </source>
</evidence>
<dbReference type="Pfam" id="PF03444">
    <property type="entry name" value="WHD_HrcA"/>
    <property type="match status" value="1"/>
</dbReference>
<dbReference type="InterPro" id="IPR046342">
    <property type="entry name" value="CBS_dom_sf"/>
</dbReference>
<sequence>MQNLSPTQREILLALVDLYTKNKKMIKSKEVADVINKDEGTVRNIILSLKVLGLIDSKPGPNGGYMPTLKAYEVIKNPVITPIYDKLNLYKGMIETDIKINNIEILDITNPLANKVLLEIDGDLRKLKVGDPVRLGPTPYSRLVIEGILLHLDEKSREIVIDVKRMISIPKEKVKNLISKKLVALRPSYTLKEASINLYKEGIRGAPVLGENEEILGILTTADIIKAFFEGNFEAKVSDYMKKQVITISSEDDILDAIKKMIIYNVGRLIVLDSDGRAIGIVTRTDILKAIAGLEGLWVP</sequence>
<dbReference type="Proteomes" id="UP000322983">
    <property type="component" value="Chromosome"/>
</dbReference>
<dbReference type="PANTHER" id="PTHR43080:SF2">
    <property type="entry name" value="CBS DOMAIN-CONTAINING PROTEIN"/>
    <property type="match status" value="1"/>
</dbReference>
<dbReference type="InterPro" id="IPR036390">
    <property type="entry name" value="WH_DNA-bd_sf"/>
</dbReference>
<keyword evidence="1 2" id="KW-0129">CBS domain</keyword>
<evidence type="ECO:0000313" key="7">
    <source>
        <dbReference type="Proteomes" id="UP000325030"/>
    </source>
</evidence>
<dbReference type="Pfam" id="PF00571">
    <property type="entry name" value="CBS"/>
    <property type="match status" value="2"/>
</dbReference>
<dbReference type="PANTHER" id="PTHR43080">
    <property type="entry name" value="CBS DOMAIN-CONTAINING PROTEIN CBSX3, MITOCHONDRIAL"/>
    <property type="match status" value="1"/>
</dbReference>
<dbReference type="Gene3D" id="1.10.10.10">
    <property type="entry name" value="Winged helix-like DNA-binding domain superfamily/Winged helix DNA-binding domain"/>
    <property type="match status" value="1"/>
</dbReference>
<dbReference type="Proteomes" id="UP000325030">
    <property type="component" value="Chromosome"/>
</dbReference>
<reference evidence="7" key="1">
    <citation type="submission" date="2018-09" db="EMBL/GenBank/DDBJ databases">
        <title>Complete Genome Sequencing of Sulfolobus sp. JCM 16834.</title>
        <authorList>
            <person name="Kato S."/>
            <person name="Itoh T."/>
            <person name="Ohkuma M."/>
        </authorList>
    </citation>
    <scope>NUCLEOTIDE SEQUENCE [LARGE SCALE GENOMIC DNA]</scope>
    <source>
        <strain evidence="7">IC-007</strain>
    </source>
</reference>
<evidence type="ECO:0000313" key="6">
    <source>
        <dbReference type="Proteomes" id="UP000322983"/>
    </source>
</evidence>
<dbReference type="AlphaFoldDB" id="A0A510DWM9"/>
<dbReference type="InterPro" id="IPR036388">
    <property type="entry name" value="WH-like_DNA-bd_sf"/>
</dbReference>
<dbReference type="PROSITE" id="PS51197">
    <property type="entry name" value="HTH_RRF2_2"/>
    <property type="match status" value="1"/>
</dbReference>
<feature type="domain" description="CBS" evidence="3">
    <location>
        <begin position="241"/>
        <end position="300"/>
    </location>
</feature>
<evidence type="ECO:0000259" key="3">
    <source>
        <dbReference type="PROSITE" id="PS51371"/>
    </source>
</evidence>
<dbReference type="OrthoDB" id="64432at2157"/>
<dbReference type="InterPro" id="IPR051257">
    <property type="entry name" value="Diverse_CBS-Domain"/>
</dbReference>
<dbReference type="GO" id="GO:0003677">
    <property type="term" value="F:DNA binding"/>
    <property type="evidence" value="ECO:0007669"/>
    <property type="project" value="InterPro"/>
</dbReference>
<evidence type="ECO:0000313" key="5">
    <source>
        <dbReference type="EMBL" id="BBG27395.1"/>
    </source>
</evidence>
<accession>A0A510E4E4</accession>
<dbReference type="InterPro" id="IPR000644">
    <property type="entry name" value="CBS_dom"/>
</dbReference>
<organism evidence="4 6">
    <name type="scientific">Sulfuracidifex tepidarius</name>
    <dbReference type="NCBI Taxonomy" id="1294262"/>
    <lineage>
        <taxon>Archaea</taxon>
        <taxon>Thermoproteota</taxon>
        <taxon>Thermoprotei</taxon>
        <taxon>Sulfolobales</taxon>
        <taxon>Sulfolobaceae</taxon>
        <taxon>Sulfuracidifex</taxon>
    </lineage>
</organism>
<dbReference type="GO" id="GO:0006355">
    <property type="term" value="P:regulation of DNA-templated transcription"/>
    <property type="evidence" value="ECO:0007669"/>
    <property type="project" value="InterPro"/>
</dbReference>
<dbReference type="EMBL" id="AP018929">
    <property type="protein sequence ID" value="BBG24607.1"/>
    <property type="molecule type" value="Genomic_DNA"/>
</dbReference>
<dbReference type="RefSeq" id="WP_054844801.1">
    <property type="nucleotide sequence ID" value="NZ_AP018929.1"/>
</dbReference>
<dbReference type="PIRSF" id="PIRSF005063">
    <property type="entry name" value="UCP005063_CBS_MJ1232"/>
    <property type="match status" value="1"/>
</dbReference>
<dbReference type="InterPro" id="IPR016436">
    <property type="entry name" value="UCP005063_CBS"/>
</dbReference>
<dbReference type="GeneID" id="41718277"/>
<dbReference type="Gene3D" id="3.10.580.10">
    <property type="entry name" value="CBS-domain"/>
    <property type="match status" value="1"/>
</dbReference>
<evidence type="ECO:0000256" key="1">
    <source>
        <dbReference type="ARBA" id="ARBA00023122"/>
    </source>
</evidence>
<feature type="domain" description="CBS" evidence="3">
    <location>
        <begin position="178"/>
        <end position="234"/>
    </location>
</feature>
<dbReference type="KEGG" id="step:IC006_1936"/>
<dbReference type="PROSITE" id="PS51371">
    <property type="entry name" value="CBS"/>
    <property type="match status" value="2"/>
</dbReference>
<dbReference type="STRING" id="1294262.GCA_001316085_00059"/>
<gene>
    <name evidence="4" type="ORF">IC006_1936</name>
    <name evidence="5" type="ORF">IC007_1944</name>
</gene>
<reference evidence="4 6" key="2">
    <citation type="journal article" date="2020" name="Int. J. Syst. Evol. Microbiol.">
        <title>Sulfuracidifex tepidarius gen. nov., sp. nov. and transfer of Sulfolobus metallicus Huber and Stetter 1992 to the genus Sulfuracidifex as Sulfuracidifex metallicus comb. nov.</title>
        <authorList>
            <person name="Itoh T."/>
            <person name="Miura T."/>
            <person name="Sakai H.D."/>
            <person name="Kato S."/>
            <person name="Ohkuma M."/>
            <person name="Takashina T."/>
        </authorList>
    </citation>
    <scope>NUCLEOTIDE SEQUENCE [LARGE SCALE GENOMIC DNA]</scope>
    <source>
        <strain evidence="4 6">IC-006</strain>
        <strain evidence="5">IC-007</strain>
    </source>
</reference>
<dbReference type="InterPro" id="IPR005104">
    <property type="entry name" value="WHTH_HrcA_DNA-bd"/>
</dbReference>
<name>A0A510DWM9_9CREN</name>
<dbReference type="SUPFAM" id="SSF54631">
    <property type="entry name" value="CBS-domain pair"/>
    <property type="match status" value="1"/>
</dbReference>
<dbReference type="SUPFAM" id="SSF46785">
    <property type="entry name" value="Winged helix' DNA-binding domain"/>
    <property type="match status" value="1"/>
</dbReference>
<keyword evidence="6" id="KW-1185">Reference proteome</keyword>
<dbReference type="SMART" id="SM00116">
    <property type="entry name" value="CBS"/>
    <property type="match status" value="2"/>
</dbReference>
<protein>
    <submittedName>
        <fullName evidence="4">Inosine-5'-monophosphate dehydrogenase</fullName>
    </submittedName>
</protein>
<accession>A0A510DWM9</accession>
<dbReference type="EMBL" id="AP018930">
    <property type="protein sequence ID" value="BBG27395.1"/>
    <property type="molecule type" value="Genomic_DNA"/>
</dbReference>